<evidence type="ECO:0000313" key="2">
    <source>
        <dbReference type="EMBL" id="OWA50169.1"/>
    </source>
</evidence>
<proteinExistence type="predicted"/>
<feature type="compositionally biased region" description="Low complexity" evidence="1">
    <location>
        <begin position="9"/>
        <end position="25"/>
    </location>
</feature>
<dbReference type="AlphaFoldDB" id="A0A9X6NIV7"/>
<name>A0A9X6NIV7_HYPEX</name>
<protein>
    <submittedName>
        <fullName evidence="2">Uncharacterized protein</fullName>
    </submittedName>
</protein>
<reference evidence="3" key="1">
    <citation type="submission" date="2017-01" db="EMBL/GenBank/DDBJ databases">
        <title>Comparative genomics of anhydrobiosis in the tardigrade Hypsibius dujardini.</title>
        <authorList>
            <person name="Yoshida Y."/>
            <person name="Koutsovoulos G."/>
            <person name="Laetsch D."/>
            <person name="Stevens L."/>
            <person name="Kumar S."/>
            <person name="Horikawa D."/>
            <person name="Ishino K."/>
            <person name="Komine S."/>
            <person name="Tomita M."/>
            <person name="Blaxter M."/>
            <person name="Arakawa K."/>
        </authorList>
    </citation>
    <scope>NUCLEOTIDE SEQUENCE [LARGE SCALE GENOMIC DNA]</scope>
    <source>
        <strain evidence="3">Z151</strain>
    </source>
</reference>
<keyword evidence="3" id="KW-1185">Reference proteome</keyword>
<gene>
    <name evidence="2" type="ORF">BV898_14694</name>
</gene>
<organism evidence="2 3">
    <name type="scientific">Hypsibius exemplaris</name>
    <name type="common">Freshwater tardigrade</name>
    <dbReference type="NCBI Taxonomy" id="2072580"/>
    <lineage>
        <taxon>Eukaryota</taxon>
        <taxon>Metazoa</taxon>
        <taxon>Ecdysozoa</taxon>
        <taxon>Tardigrada</taxon>
        <taxon>Eutardigrada</taxon>
        <taxon>Parachela</taxon>
        <taxon>Hypsibioidea</taxon>
        <taxon>Hypsibiidae</taxon>
        <taxon>Hypsibius</taxon>
    </lineage>
</organism>
<evidence type="ECO:0000256" key="1">
    <source>
        <dbReference type="SAM" id="MobiDB-lite"/>
    </source>
</evidence>
<dbReference type="EMBL" id="MTYJ01000184">
    <property type="protein sequence ID" value="OWA50169.1"/>
    <property type="molecule type" value="Genomic_DNA"/>
</dbReference>
<dbReference type="Proteomes" id="UP000192578">
    <property type="component" value="Unassembled WGS sequence"/>
</dbReference>
<evidence type="ECO:0000313" key="3">
    <source>
        <dbReference type="Proteomes" id="UP000192578"/>
    </source>
</evidence>
<comment type="caution">
    <text evidence="2">The sequence shown here is derived from an EMBL/GenBank/DDBJ whole genome shotgun (WGS) entry which is preliminary data.</text>
</comment>
<feature type="region of interest" description="Disordered" evidence="1">
    <location>
        <begin position="1"/>
        <end position="27"/>
    </location>
</feature>
<accession>A0A9X6NIV7</accession>
<sequence>MSEQAAYATRRTTTSPTTTTQGSTTFSPQCPMKLSCPWFMDGTKCGCYLGSCWAFLTQSSTTLFPWYYTQQLGLAFGEKQFAKCSANRDCSWAMTCGGDSIHVRFF</sequence>